<evidence type="ECO:0000256" key="6">
    <source>
        <dbReference type="PIRSR" id="PIRSR016020-1"/>
    </source>
</evidence>
<sequence>MAAFTSNSDGRKCITINHEDGSSITVYEQGAHLTSWKTKDGKDYLYLSPKAIFSDRVAIRGGVPLIFPQFGAYGSMLPPHGFARIRPWNLESAENGKASFSLRVALCELLPGGCSLTDAPENAVHLLYTISFSNTELNLRMKVTNTSEEQPASFQFAFHTYFAVSDISQTVVNGVSRSPFIDNTKSNGNPLTPPSPPEPLWIIRGEHDRIYPDQACAIVLQDLAAKTVLQVSSPNLHDVCIWNPAAAKCAAMKDMPPDGYQRFVCVEHGDMLKKIELPSCSSWTGSQEISILAGNPHESNI</sequence>
<dbReference type="GeneID" id="94288025"/>
<dbReference type="Pfam" id="PF01263">
    <property type="entry name" value="Aldose_epim"/>
    <property type="match status" value="1"/>
</dbReference>
<evidence type="ECO:0000313" key="7">
    <source>
        <dbReference type="EMBL" id="KAG5494070.1"/>
    </source>
</evidence>
<dbReference type="AlphaFoldDB" id="A0A836I094"/>
<dbReference type="CDD" id="cd09020">
    <property type="entry name" value="D-hex-6-P-epi_like"/>
    <property type="match status" value="1"/>
</dbReference>
<dbReference type="OrthoDB" id="1659429at2759"/>
<dbReference type="EC" id="5.1.3.15" evidence="3 5"/>
<accession>A0A836I094</accession>
<evidence type="ECO:0000256" key="2">
    <source>
        <dbReference type="ARBA" id="ARBA00005866"/>
    </source>
</evidence>
<dbReference type="GO" id="GO:0047938">
    <property type="term" value="F:glucose-6-phosphate 1-epimerase activity"/>
    <property type="evidence" value="ECO:0007669"/>
    <property type="project" value="UniProtKB-UniRule"/>
</dbReference>
<dbReference type="RefSeq" id="XP_067754105.1">
    <property type="nucleotide sequence ID" value="XM_067897948.1"/>
</dbReference>
<dbReference type="PANTHER" id="PTHR11122">
    <property type="entry name" value="APOSPORY-ASSOCIATED PROTEIN C-RELATED"/>
    <property type="match status" value="1"/>
</dbReference>
<dbReference type="PIRSF" id="PIRSF016020">
    <property type="entry name" value="PHexose_mutarotase"/>
    <property type="match status" value="1"/>
</dbReference>
<protein>
    <recommendedName>
        <fullName evidence="3 5">glucose-6-phosphate 1-epimerase</fullName>
        <ecNumber evidence="3 5">5.1.3.15</ecNumber>
    </recommendedName>
</protein>
<dbReference type="KEGG" id="phet:94288025"/>
<feature type="active site" evidence="6">
    <location>
        <position position="159"/>
    </location>
</feature>
<organism evidence="7 8">
    <name type="scientific">Porcisia hertigi</name>
    <dbReference type="NCBI Taxonomy" id="2761500"/>
    <lineage>
        <taxon>Eukaryota</taxon>
        <taxon>Discoba</taxon>
        <taxon>Euglenozoa</taxon>
        <taxon>Kinetoplastea</taxon>
        <taxon>Metakinetoplastina</taxon>
        <taxon>Trypanosomatida</taxon>
        <taxon>Trypanosomatidae</taxon>
        <taxon>Leishmaniinae</taxon>
        <taxon>Porcisia</taxon>
    </lineage>
</organism>
<dbReference type="Gene3D" id="2.70.98.10">
    <property type="match status" value="1"/>
</dbReference>
<keyword evidence="8" id="KW-1185">Reference proteome</keyword>
<gene>
    <name evidence="7" type="ORF">JKF63_01904</name>
</gene>
<dbReference type="GO" id="GO:0005975">
    <property type="term" value="P:carbohydrate metabolic process"/>
    <property type="evidence" value="ECO:0007669"/>
    <property type="project" value="InterPro"/>
</dbReference>
<dbReference type="InterPro" id="IPR025532">
    <property type="entry name" value="G6P_1-epimerase"/>
</dbReference>
<dbReference type="PANTHER" id="PTHR11122:SF13">
    <property type="entry name" value="GLUCOSE-6-PHOSPHATE 1-EPIMERASE"/>
    <property type="match status" value="1"/>
</dbReference>
<evidence type="ECO:0000313" key="8">
    <source>
        <dbReference type="Proteomes" id="UP000674318"/>
    </source>
</evidence>
<proteinExistence type="inferred from homology"/>
<evidence type="ECO:0000256" key="3">
    <source>
        <dbReference type="ARBA" id="ARBA00012083"/>
    </source>
</evidence>
<dbReference type="GO" id="GO:0005737">
    <property type="term" value="C:cytoplasm"/>
    <property type="evidence" value="ECO:0007669"/>
    <property type="project" value="TreeGrafter"/>
</dbReference>
<name>A0A836I094_9TRYP</name>
<dbReference type="Proteomes" id="UP000674318">
    <property type="component" value="Unassembled WGS sequence"/>
</dbReference>
<keyword evidence="4 5" id="KW-0413">Isomerase</keyword>
<dbReference type="InterPro" id="IPR014718">
    <property type="entry name" value="GH-type_carb-bd"/>
</dbReference>
<dbReference type="InterPro" id="IPR008183">
    <property type="entry name" value="Aldose_1/G6P_1-epimerase"/>
</dbReference>
<dbReference type="GO" id="GO:0030246">
    <property type="term" value="F:carbohydrate binding"/>
    <property type="evidence" value="ECO:0007669"/>
    <property type="project" value="UniProtKB-UniRule"/>
</dbReference>
<comment type="catalytic activity">
    <reaction evidence="1">
        <text>alpha-D-glucose 6-phosphate = beta-D-glucose 6-phosphate</text>
        <dbReference type="Rhea" id="RHEA:16249"/>
        <dbReference type="ChEBI" id="CHEBI:58225"/>
        <dbReference type="ChEBI" id="CHEBI:58247"/>
        <dbReference type="EC" id="5.1.3.15"/>
    </reaction>
</comment>
<dbReference type="InterPro" id="IPR011013">
    <property type="entry name" value="Gal_mutarotase_sf_dom"/>
</dbReference>
<reference evidence="7 8" key="1">
    <citation type="submission" date="2021-02" db="EMBL/GenBank/DDBJ databases">
        <title>Porcisia hertigi Genome sequencing and assembly.</title>
        <authorList>
            <person name="Almutairi H."/>
            <person name="Gatherer D."/>
        </authorList>
    </citation>
    <scope>NUCLEOTIDE SEQUENCE [LARGE SCALE GENOMIC DNA]</scope>
    <source>
        <strain evidence="7 8">C119</strain>
    </source>
</reference>
<comment type="similarity">
    <text evidence="2 5">Belongs to the glucose-6-phosphate 1-epimerase family.</text>
</comment>
<feature type="active site" evidence="6">
    <location>
        <position position="267"/>
    </location>
</feature>
<dbReference type="SUPFAM" id="SSF74650">
    <property type="entry name" value="Galactose mutarotase-like"/>
    <property type="match status" value="1"/>
</dbReference>
<evidence type="ECO:0000256" key="5">
    <source>
        <dbReference type="PIRNR" id="PIRNR016020"/>
    </source>
</evidence>
<evidence type="ECO:0000256" key="1">
    <source>
        <dbReference type="ARBA" id="ARBA00001096"/>
    </source>
</evidence>
<comment type="caution">
    <text evidence="7">The sequence shown here is derived from an EMBL/GenBank/DDBJ whole genome shotgun (WGS) entry which is preliminary data.</text>
</comment>
<evidence type="ECO:0000256" key="4">
    <source>
        <dbReference type="ARBA" id="ARBA00023235"/>
    </source>
</evidence>
<dbReference type="EMBL" id="JAFJZO010000034">
    <property type="protein sequence ID" value="KAG5494070.1"/>
    <property type="molecule type" value="Genomic_DNA"/>
</dbReference>